<dbReference type="Pfam" id="PF03550">
    <property type="entry name" value="LolB"/>
    <property type="match status" value="1"/>
</dbReference>
<comment type="function">
    <text evidence="13">Plays a critical role in the incorporation of lipoproteins in the outer membrane after they are released by the LolA protein.</text>
</comment>
<dbReference type="CDD" id="cd16326">
    <property type="entry name" value="LolB"/>
    <property type="match status" value="1"/>
</dbReference>
<dbReference type="RefSeq" id="WP_379887310.1">
    <property type="nucleotide sequence ID" value="NZ_JBHSDI010000013.1"/>
</dbReference>
<dbReference type="NCBIfam" id="TIGR00548">
    <property type="entry name" value="lolB"/>
    <property type="match status" value="1"/>
</dbReference>
<evidence type="ECO:0000256" key="10">
    <source>
        <dbReference type="ARBA" id="ARBA00023186"/>
    </source>
</evidence>
<evidence type="ECO:0000256" key="1">
    <source>
        <dbReference type="ARBA" id="ARBA00004459"/>
    </source>
</evidence>
<comment type="subunit">
    <text evidence="3 13">Monomer.</text>
</comment>
<keyword evidence="10 13" id="KW-0143">Chaperone</keyword>
<dbReference type="Gene3D" id="2.50.20.10">
    <property type="entry name" value="Lipoprotein localisation LolA/LolB/LppX"/>
    <property type="match status" value="1"/>
</dbReference>
<dbReference type="InterPro" id="IPR029046">
    <property type="entry name" value="LolA/LolB/LppX"/>
</dbReference>
<proteinExistence type="inferred from homology"/>
<evidence type="ECO:0000256" key="11">
    <source>
        <dbReference type="ARBA" id="ARBA00023237"/>
    </source>
</evidence>
<dbReference type="SUPFAM" id="SSF89392">
    <property type="entry name" value="Prokaryotic lipoproteins and lipoprotein localization factors"/>
    <property type="match status" value="1"/>
</dbReference>
<keyword evidence="15" id="KW-1185">Reference proteome</keyword>
<accession>A0ABV8QIP0</accession>
<keyword evidence="9" id="KW-0564">Palmitate</keyword>
<gene>
    <name evidence="13 14" type="primary">lolB</name>
    <name evidence="14" type="ORF">ACFOZ5_10545</name>
</gene>
<keyword evidence="8 13" id="KW-0472">Membrane</keyword>
<dbReference type="HAMAP" id="MF_00233">
    <property type="entry name" value="LolB"/>
    <property type="match status" value="1"/>
</dbReference>
<evidence type="ECO:0000313" key="15">
    <source>
        <dbReference type="Proteomes" id="UP001595798"/>
    </source>
</evidence>
<evidence type="ECO:0000256" key="2">
    <source>
        <dbReference type="ARBA" id="ARBA00009696"/>
    </source>
</evidence>
<protein>
    <recommendedName>
        <fullName evidence="4 13">Outer-membrane lipoprotein LolB</fullName>
    </recommendedName>
</protein>
<sequence>MVVALAMTGCATIRQEPLPAGLTEQPPANWADRQASLQRFDQWQLAGKLAVRQPGESASAVINQWFQDSEQYQLALSSSFLGMGSTRLEGSPGFITLELPDGETYSSSDPQGLIYAATGWELPIDALVWWVRGLPSPEGDFRLAFDPQGDLAQIEQAGWTIRYERWQDFVDGQPSLPARLTARKGEKLVRLVVSSWQSRRDN</sequence>
<dbReference type="Proteomes" id="UP001595798">
    <property type="component" value="Unassembled WGS sequence"/>
</dbReference>
<dbReference type="EMBL" id="JBHSDI010000013">
    <property type="protein sequence ID" value="MFC4259465.1"/>
    <property type="molecule type" value="Genomic_DNA"/>
</dbReference>
<comment type="similarity">
    <text evidence="2 13">Belongs to the LolB family.</text>
</comment>
<evidence type="ECO:0000313" key="14">
    <source>
        <dbReference type="EMBL" id="MFC4259465.1"/>
    </source>
</evidence>
<evidence type="ECO:0000256" key="7">
    <source>
        <dbReference type="ARBA" id="ARBA00022927"/>
    </source>
</evidence>
<evidence type="ECO:0000256" key="12">
    <source>
        <dbReference type="ARBA" id="ARBA00023288"/>
    </source>
</evidence>
<evidence type="ECO:0000256" key="8">
    <source>
        <dbReference type="ARBA" id="ARBA00023136"/>
    </source>
</evidence>
<organism evidence="14 15">
    <name type="scientific">Marinobacter lacisalsi</name>
    <dbReference type="NCBI Taxonomy" id="475979"/>
    <lineage>
        <taxon>Bacteria</taxon>
        <taxon>Pseudomonadati</taxon>
        <taxon>Pseudomonadota</taxon>
        <taxon>Gammaproteobacteria</taxon>
        <taxon>Pseudomonadales</taxon>
        <taxon>Marinobacteraceae</taxon>
        <taxon>Marinobacter</taxon>
    </lineage>
</organism>
<keyword evidence="7 13" id="KW-0653">Protein transport</keyword>
<keyword evidence="5 13" id="KW-0813">Transport</keyword>
<comment type="caution">
    <text evidence="14">The sequence shown here is derived from an EMBL/GenBank/DDBJ whole genome shotgun (WGS) entry which is preliminary data.</text>
</comment>
<keyword evidence="11 13" id="KW-0998">Cell outer membrane</keyword>
<evidence type="ECO:0000256" key="6">
    <source>
        <dbReference type="ARBA" id="ARBA00022729"/>
    </source>
</evidence>
<comment type="subcellular location">
    <subcellularLocation>
        <location evidence="1">Cell outer membrane</location>
        <topology evidence="1">Lipid-anchor</topology>
    </subcellularLocation>
</comment>
<evidence type="ECO:0000256" key="3">
    <source>
        <dbReference type="ARBA" id="ARBA00011245"/>
    </source>
</evidence>
<evidence type="ECO:0000256" key="13">
    <source>
        <dbReference type="HAMAP-Rule" id="MF_00233"/>
    </source>
</evidence>
<dbReference type="InterPro" id="IPR004565">
    <property type="entry name" value="OM_lipoprot_LolB"/>
</dbReference>
<reference evidence="15" key="1">
    <citation type="journal article" date="2019" name="Int. J. Syst. Evol. Microbiol.">
        <title>The Global Catalogue of Microorganisms (GCM) 10K type strain sequencing project: providing services to taxonomists for standard genome sequencing and annotation.</title>
        <authorList>
            <consortium name="The Broad Institute Genomics Platform"/>
            <consortium name="The Broad Institute Genome Sequencing Center for Infectious Disease"/>
            <person name="Wu L."/>
            <person name="Ma J."/>
        </authorList>
    </citation>
    <scope>NUCLEOTIDE SEQUENCE [LARGE SCALE GENOMIC DNA]</scope>
    <source>
        <strain evidence="15">CECT 7297</strain>
    </source>
</reference>
<evidence type="ECO:0000256" key="4">
    <source>
        <dbReference type="ARBA" id="ARBA00016202"/>
    </source>
</evidence>
<name>A0ABV8QIP0_9GAMM</name>
<keyword evidence="12 14" id="KW-0449">Lipoprotein</keyword>
<evidence type="ECO:0000256" key="5">
    <source>
        <dbReference type="ARBA" id="ARBA00022448"/>
    </source>
</evidence>
<evidence type="ECO:0000256" key="9">
    <source>
        <dbReference type="ARBA" id="ARBA00023139"/>
    </source>
</evidence>
<keyword evidence="6" id="KW-0732">Signal</keyword>